<dbReference type="Pfam" id="PF19408">
    <property type="entry name" value="PKD_6"/>
    <property type="match status" value="1"/>
</dbReference>
<dbReference type="NCBIfam" id="TIGR04183">
    <property type="entry name" value="Por_Secre_tail"/>
    <property type="match status" value="1"/>
</dbReference>
<feature type="domain" description="PKD-like" evidence="3">
    <location>
        <begin position="89"/>
        <end position="151"/>
    </location>
</feature>
<evidence type="ECO:0000259" key="3">
    <source>
        <dbReference type="Pfam" id="PF19408"/>
    </source>
</evidence>
<accession>A0ABW5TBG4</accession>
<dbReference type="InterPro" id="IPR045829">
    <property type="entry name" value="PKD_6"/>
</dbReference>
<sequence>MSLPIVVCISAGQETIDVGDLAKVYSPLSPPKAPKNTPFDNFFTNDITSQQHIQFTLENGNWLIEELDSDDDKGFFSCASSCSEVLEFEISGSSTICPPASKIYTISNISQSASVTWSISPASKFSLSASGTSVTVVPITTSLGVATLEATINTDCNDFITIEKSIWSGKPSFPKLITSSGVPLDEFNLPAGCADGNTYWKFETWNASDQTTQFEFNILGGPVVTKNVINGEATLTAQDLGMIKGLTYDVKVRPVNACGSHSLVPTIKLYNPTDCECGIGINCNLMRAAGNEDKYTIYPNPTNDYLTVLWTEEHSDLMTKKSRVTAVLLDMKGEKKKRFTINGVETTISVKGLPEGIYVLKINLGEAIESHLIAIN</sequence>
<dbReference type="EMBL" id="JBHULY010000019">
    <property type="protein sequence ID" value="MFD2726607.1"/>
    <property type="molecule type" value="Genomic_DNA"/>
</dbReference>
<gene>
    <name evidence="4" type="ORF">ACFSR8_10315</name>
</gene>
<evidence type="ECO:0000256" key="1">
    <source>
        <dbReference type="ARBA" id="ARBA00022729"/>
    </source>
</evidence>
<evidence type="ECO:0000259" key="2">
    <source>
        <dbReference type="Pfam" id="PF18962"/>
    </source>
</evidence>
<comment type="caution">
    <text evidence="4">The sequence shown here is derived from an EMBL/GenBank/DDBJ whole genome shotgun (WGS) entry which is preliminary data.</text>
</comment>
<keyword evidence="5" id="KW-1185">Reference proteome</keyword>
<dbReference type="Pfam" id="PF18962">
    <property type="entry name" value="Por_Secre_tail"/>
    <property type="match status" value="1"/>
</dbReference>
<dbReference type="RefSeq" id="WP_380291707.1">
    <property type="nucleotide sequence ID" value="NZ_JBHULY010000019.1"/>
</dbReference>
<proteinExistence type="predicted"/>
<feature type="domain" description="Secretion system C-terminal sorting" evidence="2">
    <location>
        <begin position="297"/>
        <end position="366"/>
    </location>
</feature>
<name>A0ABW5TBG4_9FLAO</name>
<dbReference type="Proteomes" id="UP001597476">
    <property type="component" value="Unassembled WGS sequence"/>
</dbReference>
<organism evidence="4 5">
    <name type="scientific">Hyunsoonleella rubra</name>
    <dbReference type="NCBI Taxonomy" id="1737062"/>
    <lineage>
        <taxon>Bacteria</taxon>
        <taxon>Pseudomonadati</taxon>
        <taxon>Bacteroidota</taxon>
        <taxon>Flavobacteriia</taxon>
        <taxon>Flavobacteriales</taxon>
        <taxon>Flavobacteriaceae</taxon>
    </lineage>
</organism>
<evidence type="ECO:0000313" key="4">
    <source>
        <dbReference type="EMBL" id="MFD2726607.1"/>
    </source>
</evidence>
<keyword evidence="1" id="KW-0732">Signal</keyword>
<evidence type="ECO:0000313" key="5">
    <source>
        <dbReference type="Proteomes" id="UP001597476"/>
    </source>
</evidence>
<dbReference type="InterPro" id="IPR026444">
    <property type="entry name" value="Secre_tail"/>
</dbReference>
<protein>
    <submittedName>
        <fullName evidence="4">T9SS type A sorting domain-containing protein</fullName>
    </submittedName>
</protein>
<reference evidence="5" key="1">
    <citation type="journal article" date="2019" name="Int. J. Syst. Evol. Microbiol.">
        <title>The Global Catalogue of Microorganisms (GCM) 10K type strain sequencing project: providing services to taxonomists for standard genome sequencing and annotation.</title>
        <authorList>
            <consortium name="The Broad Institute Genomics Platform"/>
            <consortium name="The Broad Institute Genome Sequencing Center for Infectious Disease"/>
            <person name="Wu L."/>
            <person name="Ma J."/>
        </authorList>
    </citation>
    <scope>NUCLEOTIDE SEQUENCE [LARGE SCALE GENOMIC DNA]</scope>
    <source>
        <strain evidence="5">KCTC 42398</strain>
    </source>
</reference>